<dbReference type="AlphaFoldDB" id="D2QWL0"/>
<keyword evidence="14" id="KW-1185">Reference proteome</keyword>
<dbReference type="GO" id="GO:0003954">
    <property type="term" value="F:NADH dehydrogenase activity"/>
    <property type="evidence" value="ECO:0007669"/>
    <property type="project" value="TreeGrafter"/>
</dbReference>
<evidence type="ECO:0000256" key="1">
    <source>
        <dbReference type="ARBA" id="ARBA00004127"/>
    </source>
</evidence>
<dbReference type="PANTHER" id="PTHR43507">
    <property type="entry name" value="NADH-UBIQUINONE OXIDOREDUCTASE CHAIN 4"/>
    <property type="match status" value="1"/>
</dbReference>
<evidence type="ECO:0000256" key="9">
    <source>
        <dbReference type="SAM" id="MobiDB-lite"/>
    </source>
</evidence>
<evidence type="ECO:0000313" key="13">
    <source>
        <dbReference type="EMBL" id="ADB17813.1"/>
    </source>
</evidence>
<dbReference type="InterPro" id="IPR010227">
    <property type="entry name" value="NADH_Q_OxRdtase_chainM/4"/>
</dbReference>
<feature type="transmembrane region" description="Helical" evidence="10">
    <location>
        <begin position="401"/>
        <end position="420"/>
    </location>
</feature>
<dbReference type="InterPro" id="IPR001750">
    <property type="entry name" value="ND/Mrp_TM"/>
</dbReference>
<feature type="transmembrane region" description="Helical" evidence="10">
    <location>
        <begin position="367"/>
        <end position="389"/>
    </location>
</feature>
<accession>D2QWL0</accession>
<evidence type="ECO:0000256" key="4">
    <source>
        <dbReference type="ARBA" id="ARBA00022967"/>
    </source>
</evidence>
<keyword evidence="4" id="KW-1278">Translocase</keyword>
<sequence length="703" mass="75953" precursor="true">MSDPSVLLLTAIVFLPALSAILIALLPSNKPDLIRFVTLGVTIAVLILTVLGLMDPLGWQASTKFDVAQAEMQSAFNVAWIPSFDIEYFMGMDGISFPLVMLTAFVSVLAMGASWSITKAVKGYCILFLLLETGMLGVFLALDFFLFYVFWEVMLLPMYFLIGVWGGPRKEYAAIKFFLYTLAGSVLMLVAILMLYFSSDLRVLSDEYLAGSPADRPIRWSEMKLGDSVNAKLGAAPYVASDSTTPSLLVFRRGAESTLPLTVKFAAGPSAAAYDQANSTVTITVPAETSTAKAAAEAVAAAGDSLKEVIAVRPTADDAPIAAGDSLEIAPYNPATPVHSFNLLALAAMGQHTTLFDGEILGQSLQWWAFILLFIGFIIKVPSVPFHTWLPDAHVEAPTPISMILAGVLLKMGGYGIIRICYPICPAGGYELMYLVCTLGVVSMVYGAFAALAQKDFKRMVAYSSVSHMGYVTLGLGVWSATAGNYYNADYWNMGVQGAMFQMIGHGVSSAGMFFMVGIIYDRVHHRNLEEFGGLFGKMPVYTAMAMGLFFAALGLPGLCGFPGEVFVVLSVWKFSMVLAVFSASVVILTAAYILWAMQRVYLGAEYKGPHGDHLHPTNLRENMIGFTLLVFAIIFGVFPYTVLQYMEKTITRQVNDLAAWTRDVKEKDLVPPATTEEPAATSQVIPTPAGVEEKASAEVAGG</sequence>
<gene>
    <name evidence="13" type="ordered locus">Psta_3149</name>
</gene>
<keyword evidence="5 10" id="KW-1133">Transmembrane helix</keyword>
<feature type="transmembrane region" description="Helical" evidence="10">
    <location>
        <begin position="177"/>
        <end position="197"/>
    </location>
</feature>
<evidence type="ECO:0000313" key="14">
    <source>
        <dbReference type="Proteomes" id="UP000001887"/>
    </source>
</evidence>
<feature type="transmembrane region" description="Helical" evidence="10">
    <location>
        <begin position="499"/>
        <end position="521"/>
    </location>
</feature>
<dbReference type="GO" id="GO:0015990">
    <property type="term" value="P:electron transport coupled proton transport"/>
    <property type="evidence" value="ECO:0007669"/>
    <property type="project" value="TreeGrafter"/>
</dbReference>
<dbReference type="Pfam" id="PF00361">
    <property type="entry name" value="Proton_antipo_M"/>
    <property type="match status" value="2"/>
</dbReference>
<dbReference type="GO" id="GO:0008137">
    <property type="term" value="F:NADH dehydrogenase (ubiquinone) activity"/>
    <property type="evidence" value="ECO:0007669"/>
    <property type="project" value="InterPro"/>
</dbReference>
<dbReference type="EMBL" id="CP001848">
    <property type="protein sequence ID" value="ADB17813.1"/>
    <property type="molecule type" value="Genomic_DNA"/>
</dbReference>
<keyword evidence="13" id="KW-0560">Oxidoreductase</keyword>
<keyword evidence="7 10" id="KW-0472">Membrane</keyword>
<evidence type="ECO:0000256" key="5">
    <source>
        <dbReference type="ARBA" id="ARBA00022989"/>
    </source>
</evidence>
<dbReference type="Pfam" id="PF01059">
    <property type="entry name" value="Oxidored_q5_N"/>
    <property type="match status" value="1"/>
</dbReference>
<dbReference type="InterPro" id="IPR003918">
    <property type="entry name" value="NADH_UbQ_OxRdtase"/>
</dbReference>
<comment type="similarity">
    <text evidence="2">Belongs to the complex I subunit 4 family.</text>
</comment>
<name>D2QWL0_PIRSD</name>
<dbReference type="NCBIfam" id="TIGR01972">
    <property type="entry name" value="NDH_I_M"/>
    <property type="match status" value="1"/>
</dbReference>
<dbReference type="GO" id="GO:0048039">
    <property type="term" value="F:ubiquinone binding"/>
    <property type="evidence" value="ECO:0007669"/>
    <property type="project" value="TreeGrafter"/>
</dbReference>
<dbReference type="GO" id="GO:0012505">
    <property type="term" value="C:endomembrane system"/>
    <property type="evidence" value="ECO:0007669"/>
    <property type="project" value="UniProtKB-SubCell"/>
</dbReference>
<protein>
    <submittedName>
        <fullName evidence="13">Proton-translocating NADH-quinone oxidoreductase, chain M</fullName>
        <ecNumber evidence="13">1.6.5.11</ecNumber>
    </submittedName>
</protein>
<evidence type="ECO:0000256" key="3">
    <source>
        <dbReference type="ARBA" id="ARBA00022692"/>
    </source>
</evidence>
<evidence type="ECO:0000256" key="10">
    <source>
        <dbReference type="SAM" id="Phobius"/>
    </source>
</evidence>
<evidence type="ECO:0000256" key="6">
    <source>
        <dbReference type="ARBA" id="ARBA00023027"/>
    </source>
</evidence>
<feature type="transmembrane region" description="Helical" evidence="10">
    <location>
        <begin position="576"/>
        <end position="598"/>
    </location>
</feature>
<dbReference type="EC" id="1.6.5.11" evidence="13"/>
<feature type="region of interest" description="Disordered" evidence="9">
    <location>
        <begin position="671"/>
        <end position="703"/>
    </location>
</feature>
<feature type="transmembrane region" description="Helical" evidence="10">
    <location>
        <begin position="6"/>
        <end position="26"/>
    </location>
</feature>
<feature type="transmembrane region" description="Helical" evidence="10">
    <location>
        <begin position="432"/>
        <end position="453"/>
    </location>
</feature>
<dbReference type="STRING" id="530564.Psta_3149"/>
<dbReference type="InterPro" id="IPR000260">
    <property type="entry name" value="NADH4_N"/>
</dbReference>
<evidence type="ECO:0000256" key="2">
    <source>
        <dbReference type="ARBA" id="ARBA00009025"/>
    </source>
</evidence>
<evidence type="ECO:0000259" key="12">
    <source>
        <dbReference type="Pfam" id="PF01059"/>
    </source>
</evidence>
<feature type="transmembrane region" description="Helical" evidence="10">
    <location>
        <begin position="624"/>
        <end position="644"/>
    </location>
</feature>
<dbReference type="Proteomes" id="UP000001887">
    <property type="component" value="Chromosome"/>
</dbReference>
<feature type="transmembrane region" description="Helical" evidence="10">
    <location>
        <begin position="33"/>
        <end position="54"/>
    </location>
</feature>
<feature type="transmembrane region" description="Helical" evidence="10">
    <location>
        <begin position="541"/>
        <end position="564"/>
    </location>
</feature>
<dbReference type="GO" id="GO:0042773">
    <property type="term" value="P:ATP synthesis coupled electron transport"/>
    <property type="evidence" value="ECO:0007669"/>
    <property type="project" value="InterPro"/>
</dbReference>
<dbReference type="HOGENOM" id="CLU_007100_4_2_0"/>
<dbReference type="GO" id="GO:0016020">
    <property type="term" value="C:membrane"/>
    <property type="evidence" value="ECO:0007669"/>
    <property type="project" value="UniProtKB-SubCell"/>
</dbReference>
<feature type="transmembrane region" description="Helical" evidence="10">
    <location>
        <begin position="460"/>
        <end position="479"/>
    </location>
</feature>
<organism evidence="13 14">
    <name type="scientific">Pirellula staleyi (strain ATCC 27377 / DSM 6068 / ICPB 4128)</name>
    <name type="common">Pirella staleyi</name>
    <dbReference type="NCBI Taxonomy" id="530564"/>
    <lineage>
        <taxon>Bacteria</taxon>
        <taxon>Pseudomonadati</taxon>
        <taxon>Planctomycetota</taxon>
        <taxon>Planctomycetia</taxon>
        <taxon>Pirellulales</taxon>
        <taxon>Pirellulaceae</taxon>
        <taxon>Pirellula</taxon>
    </lineage>
</organism>
<evidence type="ECO:0000259" key="11">
    <source>
        <dbReference type="Pfam" id="PF00361"/>
    </source>
</evidence>
<keyword evidence="6" id="KW-0520">NAD</keyword>
<feature type="domain" description="NADH:quinone oxidoreductase/Mrp antiporter transmembrane" evidence="11">
    <location>
        <begin position="141"/>
        <end position="199"/>
    </location>
</feature>
<evidence type="ECO:0000256" key="8">
    <source>
        <dbReference type="RuleBase" id="RU000320"/>
    </source>
</evidence>
<dbReference type="KEGG" id="psl:Psta_3149"/>
<dbReference type="PANTHER" id="PTHR43507:SF1">
    <property type="entry name" value="NADH-UBIQUINONE OXIDOREDUCTASE CHAIN 4"/>
    <property type="match status" value="1"/>
</dbReference>
<feature type="domain" description="NADH:quinone oxidoreductase/Mrp antiporter transmembrane" evidence="11">
    <location>
        <begin position="359"/>
        <end position="585"/>
    </location>
</feature>
<feature type="domain" description="NADH:ubiquinone oxidoreductase chain 4 N-terminal" evidence="12">
    <location>
        <begin position="45"/>
        <end position="133"/>
    </location>
</feature>
<feature type="transmembrane region" description="Helical" evidence="10">
    <location>
        <begin position="124"/>
        <end position="142"/>
    </location>
</feature>
<proteinExistence type="inferred from homology"/>
<dbReference type="PRINTS" id="PR01437">
    <property type="entry name" value="NUOXDRDTASE4"/>
</dbReference>
<feature type="transmembrane region" description="Helical" evidence="10">
    <location>
        <begin position="95"/>
        <end position="117"/>
    </location>
</feature>
<reference evidence="13 14" key="1">
    <citation type="journal article" date="2009" name="Stand. Genomic Sci.">
        <title>Complete genome sequence of Pirellula staleyi type strain (ATCC 27377).</title>
        <authorList>
            <person name="Clum A."/>
            <person name="Tindall B.J."/>
            <person name="Sikorski J."/>
            <person name="Ivanova N."/>
            <person name="Mavrommatis K."/>
            <person name="Lucas S."/>
            <person name="Glavina del Rio T."/>
            <person name="Nolan M."/>
            <person name="Chen F."/>
            <person name="Tice H."/>
            <person name="Pitluck S."/>
            <person name="Cheng J.F."/>
            <person name="Chertkov O."/>
            <person name="Brettin T."/>
            <person name="Han C."/>
            <person name="Detter J.C."/>
            <person name="Kuske C."/>
            <person name="Bruce D."/>
            <person name="Goodwin L."/>
            <person name="Ovchinikova G."/>
            <person name="Pati A."/>
            <person name="Mikhailova N."/>
            <person name="Chen A."/>
            <person name="Palaniappan K."/>
            <person name="Land M."/>
            <person name="Hauser L."/>
            <person name="Chang Y.J."/>
            <person name="Jeffries C.D."/>
            <person name="Chain P."/>
            <person name="Rohde M."/>
            <person name="Goker M."/>
            <person name="Bristow J."/>
            <person name="Eisen J.A."/>
            <person name="Markowitz V."/>
            <person name="Hugenholtz P."/>
            <person name="Kyrpides N.C."/>
            <person name="Klenk H.P."/>
            <person name="Lapidus A."/>
        </authorList>
    </citation>
    <scope>NUCLEOTIDE SEQUENCE [LARGE SCALE GENOMIC DNA]</scope>
    <source>
        <strain evidence="14">ATCC 27377 / DSM 6068 / ICPB 4128</strain>
    </source>
</reference>
<evidence type="ECO:0000256" key="7">
    <source>
        <dbReference type="ARBA" id="ARBA00023136"/>
    </source>
</evidence>
<keyword evidence="3 8" id="KW-0812">Transmembrane</keyword>
<dbReference type="eggNOG" id="COG1008">
    <property type="taxonomic scope" value="Bacteria"/>
</dbReference>
<comment type="subcellular location">
    <subcellularLocation>
        <location evidence="1">Endomembrane system</location>
        <topology evidence="1">Multi-pass membrane protein</topology>
    </subcellularLocation>
    <subcellularLocation>
        <location evidence="8">Membrane</location>
        <topology evidence="8">Multi-pass membrane protein</topology>
    </subcellularLocation>
</comment>
<feature type="transmembrane region" description="Helical" evidence="10">
    <location>
        <begin position="148"/>
        <end position="165"/>
    </location>
</feature>